<dbReference type="PANTHER" id="PTHR40079:SF4">
    <property type="entry name" value="GH26 DOMAIN-CONTAINING PROTEIN-RELATED"/>
    <property type="match status" value="1"/>
</dbReference>
<dbReference type="Proteomes" id="UP000318081">
    <property type="component" value="Chromosome"/>
</dbReference>
<dbReference type="SUPFAM" id="SSF51445">
    <property type="entry name" value="(Trans)glycosidases"/>
    <property type="match status" value="1"/>
</dbReference>
<dbReference type="PANTHER" id="PTHR40079">
    <property type="entry name" value="MANNAN ENDO-1,4-BETA-MANNOSIDASE E-RELATED"/>
    <property type="match status" value="1"/>
</dbReference>
<dbReference type="InterPro" id="IPR000805">
    <property type="entry name" value="Glyco_hydro_26"/>
</dbReference>
<evidence type="ECO:0000259" key="5">
    <source>
        <dbReference type="PROSITE" id="PS51764"/>
    </source>
</evidence>
<dbReference type="PROSITE" id="PS51764">
    <property type="entry name" value="GH26"/>
    <property type="match status" value="1"/>
</dbReference>
<evidence type="ECO:0000313" key="7">
    <source>
        <dbReference type="Proteomes" id="UP000318081"/>
    </source>
</evidence>
<dbReference type="EC" id="3.2.1.4" evidence="6"/>
<evidence type="ECO:0000256" key="2">
    <source>
        <dbReference type="ARBA" id="ARBA00022801"/>
    </source>
</evidence>
<organism evidence="6 7">
    <name type="scientific">Stieleria magnilauensis</name>
    <dbReference type="NCBI Taxonomy" id="2527963"/>
    <lineage>
        <taxon>Bacteria</taxon>
        <taxon>Pseudomonadati</taxon>
        <taxon>Planctomycetota</taxon>
        <taxon>Planctomycetia</taxon>
        <taxon>Pirellulales</taxon>
        <taxon>Pirellulaceae</taxon>
        <taxon>Stieleria</taxon>
    </lineage>
</organism>
<keyword evidence="7" id="KW-1185">Reference proteome</keyword>
<comment type="similarity">
    <text evidence="1 4">Belongs to the glycosyl hydrolase 26 family.</text>
</comment>
<sequence>MKSQMKNDKRLAMQFVSLVVLAVLPISMIAVNGARAFYGILAEPSGGNRDTGDSMHEDEGTDTIALDLRAAPSGPSADTISAEANAEGEDSLIFGVYDPDGEFERDRSLRLRHVYVSWADFDRSKLRQSLVAMENRGFQILLTIEPWPIAGRGDDLLASILAGGYDETLNDLARILDSLNGPVYVSWGHEMDQDLTERYPWSGSDPDRFVGAYQHVVNFLRRHANTELRFIWAGVLKEGSLRYWPGNEYADYVGMPVYSYPRWDQKTYGFIRDFRTTFEEKAKVVEELDVPLLITELGVSGSSDFEAFWLHQAFMGLRDYESLKGIVFFYAQDVEGAWGSDIATPDWRVHPDSIRGLVEWELRQAASLDARGQNHQSFEASAQLDQNASPPVE</sequence>
<dbReference type="GO" id="GO:0008810">
    <property type="term" value="F:cellulase activity"/>
    <property type="evidence" value="ECO:0007669"/>
    <property type="project" value="UniProtKB-EC"/>
</dbReference>
<evidence type="ECO:0000256" key="4">
    <source>
        <dbReference type="PROSITE-ProRule" id="PRU01100"/>
    </source>
</evidence>
<dbReference type="InterPro" id="IPR017853">
    <property type="entry name" value="GH"/>
</dbReference>
<dbReference type="InterPro" id="IPR022790">
    <property type="entry name" value="GH26_dom"/>
</dbReference>
<keyword evidence="2 4" id="KW-0378">Hydrolase</keyword>
<accession>A0ABX5XL82</accession>
<keyword evidence="3 4" id="KW-0326">Glycosidase</keyword>
<evidence type="ECO:0000313" key="6">
    <source>
        <dbReference type="EMBL" id="QDV82639.1"/>
    </source>
</evidence>
<protein>
    <submittedName>
        <fullName evidence="6">Endoglucanase H</fullName>
        <ecNumber evidence="6">3.2.1.4</ecNumber>
    </submittedName>
</protein>
<feature type="active site" description="Nucleophile" evidence="4">
    <location>
        <position position="296"/>
    </location>
</feature>
<evidence type="ECO:0000256" key="3">
    <source>
        <dbReference type="ARBA" id="ARBA00023295"/>
    </source>
</evidence>
<name>A0ABX5XL82_9BACT</name>
<feature type="domain" description="GH26" evidence="5">
    <location>
        <begin position="32"/>
        <end position="352"/>
    </location>
</feature>
<feature type="active site" description="Proton donor" evidence="4">
    <location>
        <position position="190"/>
    </location>
</feature>
<reference evidence="6 7" key="1">
    <citation type="submission" date="2019-02" db="EMBL/GenBank/DDBJ databases">
        <title>Deep-cultivation of Planctomycetes and their phenomic and genomic characterization uncovers novel biology.</title>
        <authorList>
            <person name="Wiegand S."/>
            <person name="Jogler M."/>
            <person name="Boedeker C."/>
            <person name="Pinto D."/>
            <person name="Vollmers J."/>
            <person name="Rivas-Marin E."/>
            <person name="Kohn T."/>
            <person name="Peeters S.H."/>
            <person name="Heuer A."/>
            <person name="Rast P."/>
            <person name="Oberbeckmann S."/>
            <person name="Bunk B."/>
            <person name="Jeske O."/>
            <person name="Meyerdierks A."/>
            <person name="Storesund J.E."/>
            <person name="Kallscheuer N."/>
            <person name="Luecker S."/>
            <person name="Lage O.M."/>
            <person name="Pohl T."/>
            <person name="Merkel B.J."/>
            <person name="Hornburger P."/>
            <person name="Mueller R.-W."/>
            <person name="Bruemmer F."/>
            <person name="Labrenz M."/>
            <person name="Spormann A.M."/>
            <person name="Op den Camp H."/>
            <person name="Overmann J."/>
            <person name="Amann R."/>
            <person name="Jetten M.S.M."/>
            <person name="Mascher T."/>
            <person name="Medema M.H."/>
            <person name="Devos D.P."/>
            <person name="Kaster A.-K."/>
            <person name="Ovreas L."/>
            <person name="Rohde M."/>
            <person name="Galperin M.Y."/>
            <person name="Jogler C."/>
        </authorList>
    </citation>
    <scope>NUCLEOTIDE SEQUENCE [LARGE SCALE GENOMIC DNA]</scope>
    <source>
        <strain evidence="6 7">TBK1r</strain>
    </source>
</reference>
<evidence type="ECO:0000256" key="1">
    <source>
        <dbReference type="ARBA" id="ARBA00007754"/>
    </source>
</evidence>
<dbReference type="Gene3D" id="3.20.20.80">
    <property type="entry name" value="Glycosidases"/>
    <property type="match status" value="1"/>
</dbReference>
<dbReference type="EMBL" id="CP036432">
    <property type="protein sequence ID" value="QDV82639.1"/>
    <property type="molecule type" value="Genomic_DNA"/>
</dbReference>
<proteinExistence type="inferred from homology"/>
<gene>
    <name evidence="6" type="primary">celH_1</name>
    <name evidence="6" type="ORF">TBK1r_15710</name>
</gene>